<evidence type="ECO:0000313" key="3">
    <source>
        <dbReference type="Proteomes" id="UP000436088"/>
    </source>
</evidence>
<gene>
    <name evidence="2" type="ORF">F3Y22_tig00109924pilonHSYRG00108</name>
</gene>
<dbReference type="Proteomes" id="UP000436088">
    <property type="component" value="Unassembled WGS sequence"/>
</dbReference>
<comment type="subcellular location">
    <subcellularLocation>
        <location evidence="1">Nucleus</location>
    </subcellularLocation>
</comment>
<dbReference type="PANTHER" id="PTHR13152">
    <property type="entry name" value="TFIIH, POLYPEPTIDE 4"/>
    <property type="match status" value="1"/>
</dbReference>
<dbReference type="GO" id="GO:0001671">
    <property type="term" value="F:ATPase activator activity"/>
    <property type="evidence" value="ECO:0007669"/>
    <property type="project" value="InterPro"/>
</dbReference>
<accession>A0A6A3BVG7</accession>
<sequence>MPQVKITAKNFMDMVASLPSIKRHGLSSLPPLAKKYVLQMLYIEAPITSKSLQEWVLADGSSKQNVAIDRLIQLRVFERTNASKCYCKTSNLRGLDAYALEQWEDKLKDHQASALP</sequence>
<comment type="caution">
    <text evidence="2">The sequence shown here is derived from an EMBL/GenBank/DDBJ whole genome shotgun (WGS) entry which is preliminary data.</text>
</comment>
<dbReference type="GO" id="GO:0003690">
    <property type="term" value="F:double-stranded DNA binding"/>
    <property type="evidence" value="ECO:0007669"/>
    <property type="project" value="TreeGrafter"/>
</dbReference>
<keyword evidence="1" id="KW-0234">DNA repair</keyword>
<dbReference type="GO" id="GO:0005675">
    <property type="term" value="C:transcription factor TFIIH holo complex"/>
    <property type="evidence" value="ECO:0007669"/>
    <property type="project" value="TreeGrafter"/>
</dbReference>
<comment type="similarity">
    <text evidence="1">Belongs to the TFB2 family.</text>
</comment>
<keyword evidence="1" id="KW-0539">Nucleus</keyword>
<dbReference type="GO" id="GO:0006289">
    <property type="term" value="P:nucleotide-excision repair"/>
    <property type="evidence" value="ECO:0007669"/>
    <property type="project" value="InterPro"/>
</dbReference>
<organism evidence="2 3">
    <name type="scientific">Hibiscus syriacus</name>
    <name type="common">Rose of Sharon</name>
    <dbReference type="NCBI Taxonomy" id="106335"/>
    <lineage>
        <taxon>Eukaryota</taxon>
        <taxon>Viridiplantae</taxon>
        <taxon>Streptophyta</taxon>
        <taxon>Embryophyta</taxon>
        <taxon>Tracheophyta</taxon>
        <taxon>Spermatophyta</taxon>
        <taxon>Magnoliopsida</taxon>
        <taxon>eudicotyledons</taxon>
        <taxon>Gunneridae</taxon>
        <taxon>Pentapetalae</taxon>
        <taxon>rosids</taxon>
        <taxon>malvids</taxon>
        <taxon>Malvales</taxon>
        <taxon>Malvaceae</taxon>
        <taxon>Malvoideae</taxon>
        <taxon>Hibiscus</taxon>
    </lineage>
</organism>
<evidence type="ECO:0000313" key="2">
    <source>
        <dbReference type="EMBL" id="KAE8719947.1"/>
    </source>
</evidence>
<dbReference type="PANTHER" id="PTHR13152:SF0">
    <property type="entry name" value="GENERAL TRANSCRIPTION FACTOR IIH SUBUNIT 4"/>
    <property type="match status" value="1"/>
</dbReference>
<dbReference type="AlphaFoldDB" id="A0A6A3BVG7"/>
<evidence type="ECO:0000256" key="1">
    <source>
        <dbReference type="RuleBase" id="RU364024"/>
    </source>
</evidence>
<dbReference type="GO" id="GO:0000439">
    <property type="term" value="C:transcription factor TFIIH core complex"/>
    <property type="evidence" value="ECO:0007669"/>
    <property type="project" value="InterPro"/>
</dbReference>
<proteinExistence type="inferred from homology"/>
<keyword evidence="1" id="KW-0805">Transcription regulation</keyword>
<keyword evidence="1" id="KW-0227">DNA damage</keyword>
<dbReference type="EMBL" id="VEPZ02000779">
    <property type="protein sequence ID" value="KAE8719947.1"/>
    <property type="molecule type" value="Genomic_DNA"/>
</dbReference>
<name>A0A6A3BVG7_HIBSY</name>
<comment type="function">
    <text evidence="1">Component of the general transcription and DNA repair factor IIH (TFIIH) core complex which is involved in general and transcription-coupled nucleotide excision repair (NER) of damaged DNA.</text>
</comment>
<dbReference type="Pfam" id="PF03849">
    <property type="entry name" value="Tfb2"/>
    <property type="match status" value="1"/>
</dbReference>
<dbReference type="InterPro" id="IPR004598">
    <property type="entry name" value="TFIIH_p52/Tfb2"/>
</dbReference>
<keyword evidence="3" id="KW-1185">Reference proteome</keyword>
<protein>
    <recommendedName>
        <fullName evidence="1">RNA polymerase II transcription factor B subunit 2</fullName>
    </recommendedName>
</protein>
<keyword evidence="1" id="KW-0804">Transcription</keyword>
<reference evidence="2" key="1">
    <citation type="submission" date="2019-09" db="EMBL/GenBank/DDBJ databases">
        <title>Draft genome information of white flower Hibiscus syriacus.</title>
        <authorList>
            <person name="Kim Y.-M."/>
        </authorList>
    </citation>
    <scope>NUCLEOTIDE SEQUENCE [LARGE SCALE GENOMIC DNA]</scope>
    <source>
        <strain evidence="2">YM2019G1</strain>
    </source>
</reference>